<gene>
    <name evidence="2" type="ORF">OK345_08390</name>
</gene>
<feature type="transmembrane region" description="Helical" evidence="1">
    <location>
        <begin position="86"/>
        <end position="104"/>
    </location>
</feature>
<comment type="caution">
    <text evidence="2">The sequence shown here is derived from an EMBL/GenBank/DDBJ whole genome shotgun (WGS) entry which is preliminary data.</text>
</comment>
<evidence type="ECO:0000313" key="2">
    <source>
        <dbReference type="EMBL" id="MCW4472520.1"/>
    </source>
</evidence>
<keyword evidence="1" id="KW-0812">Transmembrane</keyword>
<protein>
    <submittedName>
        <fullName evidence="2">Uncharacterized protein</fullName>
    </submittedName>
</protein>
<evidence type="ECO:0000256" key="1">
    <source>
        <dbReference type="SAM" id="Phobius"/>
    </source>
</evidence>
<keyword evidence="1" id="KW-1133">Transmembrane helix</keyword>
<accession>A0ABT3JWJ0</accession>
<keyword evidence="3" id="KW-1185">Reference proteome</keyword>
<name>A0ABT3JWJ0_9XANT</name>
<organism evidence="2 3">
    <name type="scientific">Xanthomonas chitinilytica</name>
    <dbReference type="NCBI Taxonomy" id="2989819"/>
    <lineage>
        <taxon>Bacteria</taxon>
        <taxon>Pseudomonadati</taxon>
        <taxon>Pseudomonadota</taxon>
        <taxon>Gammaproteobacteria</taxon>
        <taxon>Lysobacterales</taxon>
        <taxon>Lysobacteraceae</taxon>
        <taxon>Xanthomonas</taxon>
    </lineage>
</organism>
<dbReference type="RefSeq" id="WP_265127477.1">
    <property type="nucleotide sequence ID" value="NZ_JAPCHY010000005.1"/>
</dbReference>
<evidence type="ECO:0000313" key="3">
    <source>
        <dbReference type="Proteomes" id="UP001209922"/>
    </source>
</evidence>
<reference evidence="2 3" key="1">
    <citation type="submission" date="2022-10" db="EMBL/GenBank/DDBJ databases">
        <title>Xanthomonas sp. H13-6.</title>
        <authorList>
            <person name="Liu X."/>
            <person name="Deng Z."/>
            <person name="Jiang Y."/>
            <person name="Yu T."/>
            <person name="Ai J."/>
        </authorList>
    </citation>
    <scope>NUCLEOTIDE SEQUENCE [LARGE SCALE GENOMIC DNA]</scope>
    <source>
        <strain evidence="2 3">H13-6</strain>
    </source>
</reference>
<keyword evidence="1" id="KW-0472">Membrane</keyword>
<proteinExistence type="predicted"/>
<feature type="transmembrane region" description="Helical" evidence="1">
    <location>
        <begin position="20"/>
        <end position="38"/>
    </location>
</feature>
<dbReference type="Proteomes" id="UP001209922">
    <property type="component" value="Unassembled WGS sequence"/>
</dbReference>
<dbReference type="EMBL" id="JAPCHY010000005">
    <property type="protein sequence ID" value="MCW4472520.1"/>
    <property type="molecule type" value="Genomic_DNA"/>
</dbReference>
<sequence>MHASSVMGPVGHSPLWKVFWLYGVIPSNLLWGVVLWMLSHGGYPGATLGLLAFLLLYTAWIVVAVWRAAPNAGDPRYGVVARTLTVAWALNTVLMVFFLGLQLLR</sequence>
<feature type="transmembrane region" description="Helical" evidence="1">
    <location>
        <begin position="45"/>
        <end position="66"/>
    </location>
</feature>